<sequence>MLASDGENGLVCLGEGIELGTFQKGAMLTLTHFATYTKVSKLCLITPRVAEYGRLRDEEWEIARKSDMSIIES</sequence>
<reference evidence="2" key="1">
    <citation type="journal article" date="2008" name="Nat. Genet.">
        <title>The Pristionchus pacificus genome provides a unique perspective on nematode lifestyle and parasitism.</title>
        <authorList>
            <person name="Dieterich C."/>
            <person name="Clifton S.W."/>
            <person name="Schuster L.N."/>
            <person name="Chinwalla A."/>
            <person name="Delehaunty K."/>
            <person name="Dinkelacker I."/>
            <person name="Fulton L."/>
            <person name="Fulton R."/>
            <person name="Godfrey J."/>
            <person name="Minx P."/>
            <person name="Mitreva M."/>
            <person name="Roeseler W."/>
            <person name="Tian H."/>
            <person name="Witte H."/>
            <person name="Yang S.P."/>
            <person name="Wilson R.K."/>
            <person name="Sommer R.J."/>
        </authorList>
    </citation>
    <scope>NUCLEOTIDE SEQUENCE [LARGE SCALE GENOMIC DNA]</scope>
    <source>
        <strain evidence="2">PS312</strain>
    </source>
</reference>
<accession>A0A2A6BCX7</accession>
<organism evidence="1 2">
    <name type="scientific">Pristionchus pacificus</name>
    <name type="common">Parasitic nematode worm</name>
    <dbReference type="NCBI Taxonomy" id="54126"/>
    <lineage>
        <taxon>Eukaryota</taxon>
        <taxon>Metazoa</taxon>
        <taxon>Ecdysozoa</taxon>
        <taxon>Nematoda</taxon>
        <taxon>Chromadorea</taxon>
        <taxon>Rhabditida</taxon>
        <taxon>Rhabditina</taxon>
        <taxon>Diplogasteromorpha</taxon>
        <taxon>Diplogasteroidea</taxon>
        <taxon>Neodiplogasteridae</taxon>
        <taxon>Pristionchus</taxon>
    </lineage>
</organism>
<dbReference type="Proteomes" id="UP000005239">
    <property type="component" value="Unassembled WGS sequence"/>
</dbReference>
<dbReference type="AlphaFoldDB" id="A0A2A6BCX7"/>
<accession>A0A8R1Z7S5</accession>
<protein>
    <submittedName>
        <fullName evidence="1">Uncharacterized protein</fullName>
    </submittedName>
</protein>
<name>A0A2A6BCX7_PRIPA</name>
<gene>
    <name evidence="1" type="primary">WBGene00283413</name>
</gene>
<dbReference type="EnsemblMetazoa" id="PPA45044.1">
    <property type="protein sequence ID" value="PPA45044.1"/>
    <property type="gene ID" value="WBGene00283413"/>
</dbReference>
<evidence type="ECO:0000313" key="2">
    <source>
        <dbReference type="Proteomes" id="UP000005239"/>
    </source>
</evidence>
<evidence type="ECO:0000313" key="1">
    <source>
        <dbReference type="EnsemblMetazoa" id="PPA45044.1"/>
    </source>
</evidence>
<keyword evidence="2" id="KW-1185">Reference proteome</keyword>
<reference evidence="1" key="2">
    <citation type="submission" date="2022-06" db="UniProtKB">
        <authorList>
            <consortium name="EnsemblMetazoa"/>
        </authorList>
    </citation>
    <scope>IDENTIFICATION</scope>
    <source>
        <strain evidence="1">PS312</strain>
    </source>
</reference>
<proteinExistence type="predicted"/>